<evidence type="ECO:0000313" key="2">
    <source>
        <dbReference type="EnsemblMetazoa" id="tetur31g01850.1"/>
    </source>
</evidence>
<dbReference type="HOGENOM" id="CLU_061269_1_0_1"/>
<keyword evidence="3" id="KW-1185">Reference proteome</keyword>
<feature type="signal peptide" evidence="1">
    <location>
        <begin position="1"/>
        <end position="22"/>
    </location>
</feature>
<name>T1L1I2_TETUR</name>
<dbReference type="AlphaFoldDB" id="T1L1I2"/>
<protein>
    <recommendedName>
        <fullName evidence="4">CUB domain-containing protein</fullName>
    </recommendedName>
</protein>
<dbReference type="EMBL" id="CAEY01000898">
    <property type="status" value="NOT_ANNOTATED_CDS"/>
    <property type="molecule type" value="Genomic_DNA"/>
</dbReference>
<organism evidence="2 3">
    <name type="scientific">Tetranychus urticae</name>
    <name type="common">Two-spotted spider mite</name>
    <dbReference type="NCBI Taxonomy" id="32264"/>
    <lineage>
        <taxon>Eukaryota</taxon>
        <taxon>Metazoa</taxon>
        <taxon>Ecdysozoa</taxon>
        <taxon>Arthropoda</taxon>
        <taxon>Chelicerata</taxon>
        <taxon>Arachnida</taxon>
        <taxon>Acari</taxon>
        <taxon>Acariformes</taxon>
        <taxon>Trombidiformes</taxon>
        <taxon>Prostigmata</taxon>
        <taxon>Eleutherengona</taxon>
        <taxon>Raphignathae</taxon>
        <taxon>Tetranychoidea</taxon>
        <taxon>Tetranychidae</taxon>
        <taxon>Tetranychus</taxon>
    </lineage>
</organism>
<accession>T1L1I2</accession>
<evidence type="ECO:0008006" key="4">
    <source>
        <dbReference type="Google" id="ProtNLM"/>
    </source>
</evidence>
<evidence type="ECO:0000256" key="1">
    <source>
        <dbReference type="SAM" id="SignalP"/>
    </source>
</evidence>
<reference evidence="3" key="1">
    <citation type="submission" date="2011-08" db="EMBL/GenBank/DDBJ databases">
        <authorList>
            <person name="Rombauts S."/>
        </authorList>
    </citation>
    <scope>NUCLEOTIDE SEQUENCE</scope>
    <source>
        <strain evidence="3">London</strain>
    </source>
</reference>
<proteinExistence type="predicted"/>
<feature type="chain" id="PRO_5004581355" description="CUB domain-containing protein" evidence="1">
    <location>
        <begin position="23"/>
        <end position="317"/>
    </location>
</feature>
<evidence type="ECO:0000313" key="3">
    <source>
        <dbReference type="Proteomes" id="UP000015104"/>
    </source>
</evidence>
<sequence length="317" mass="35878">MKSSFVQKLVLIVVFIAISCETKDNCDYSCLSKTYSYNDVDKDVASVTFTAKQVNGVNYLIINLVGYNIKESEYQQVSVSINSGFDINKYICERKAYGSTTAYFNGPHSSVISGSSKYRSINNTLYCSWTMSREDSIWPQNSQGNQLDLESDSYYGIMLSNIDHNFMPVTNFKDLPIYHLKFLNCCYKVHGNDKVQLFVRQTDNSNDFNIFILADGLSPATKTSVKLTGSDSSQLDFDCYLKDTWMDSILKIDDQSVSINSQISHSHFVTGKFCSWSMPLSINSTIGYHDTRNRVYDLKISVDGKDVYTEKGIPLKI</sequence>
<dbReference type="PROSITE" id="PS51257">
    <property type="entry name" value="PROKAR_LIPOPROTEIN"/>
    <property type="match status" value="1"/>
</dbReference>
<reference evidence="2" key="2">
    <citation type="submission" date="2015-06" db="UniProtKB">
        <authorList>
            <consortium name="EnsemblMetazoa"/>
        </authorList>
    </citation>
    <scope>IDENTIFICATION</scope>
</reference>
<keyword evidence="1" id="KW-0732">Signal</keyword>
<dbReference type="Proteomes" id="UP000015104">
    <property type="component" value="Unassembled WGS sequence"/>
</dbReference>
<dbReference type="EnsemblMetazoa" id="tetur31g01850.1">
    <property type="protein sequence ID" value="tetur31g01850.1"/>
    <property type="gene ID" value="tetur31g01850"/>
</dbReference>